<reference evidence="15 16" key="1">
    <citation type="journal article" date="2023" name="Sci. Data">
        <title>Genome assembly of the Korean intertidal mud-creeper Batillaria attramentaria.</title>
        <authorList>
            <person name="Patra A.K."/>
            <person name="Ho P.T."/>
            <person name="Jun S."/>
            <person name="Lee S.J."/>
            <person name="Kim Y."/>
            <person name="Won Y.J."/>
        </authorList>
    </citation>
    <scope>NUCLEOTIDE SEQUENCE [LARGE SCALE GENOMIC DNA]</scope>
    <source>
        <strain evidence="15">Wonlab-2016</strain>
    </source>
</reference>
<dbReference type="PANTHER" id="PTHR11537">
    <property type="entry name" value="VOLTAGE-GATED POTASSIUM CHANNEL"/>
    <property type="match status" value="1"/>
</dbReference>
<dbReference type="Pfam" id="PF02214">
    <property type="entry name" value="BTB_2"/>
    <property type="match status" value="1"/>
</dbReference>
<evidence type="ECO:0000256" key="3">
    <source>
        <dbReference type="ARBA" id="ARBA00022538"/>
    </source>
</evidence>
<dbReference type="InterPro" id="IPR003131">
    <property type="entry name" value="T1-type_BTB"/>
</dbReference>
<dbReference type="EMBL" id="JACVVK020000174">
    <property type="protein sequence ID" value="KAK7486724.1"/>
    <property type="molecule type" value="Genomic_DNA"/>
</dbReference>
<dbReference type="PRINTS" id="PR01496">
    <property type="entry name" value="SHAKERCHANEL"/>
</dbReference>
<organism evidence="15 16">
    <name type="scientific">Batillaria attramentaria</name>
    <dbReference type="NCBI Taxonomy" id="370345"/>
    <lineage>
        <taxon>Eukaryota</taxon>
        <taxon>Metazoa</taxon>
        <taxon>Spiralia</taxon>
        <taxon>Lophotrochozoa</taxon>
        <taxon>Mollusca</taxon>
        <taxon>Gastropoda</taxon>
        <taxon>Caenogastropoda</taxon>
        <taxon>Sorbeoconcha</taxon>
        <taxon>Cerithioidea</taxon>
        <taxon>Batillariidae</taxon>
        <taxon>Batillaria</taxon>
    </lineage>
</organism>
<keyword evidence="4 13" id="KW-0812">Transmembrane</keyword>
<feature type="transmembrane region" description="Helical" evidence="13">
    <location>
        <begin position="477"/>
        <end position="495"/>
    </location>
</feature>
<dbReference type="InterPro" id="IPR011333">
    <property type="entry name" value="SKP1/BTB/POZ_sf"/>
</dbReference>
<evidence type="ECO:0000256" key="2">
    <source>
        <dbReference type="ARBA" id="ARBA00022448"/>
    </source>
</evidence>
<evidence type="ECO:0000256" key="11">
    <source>
        <dbReference type="ARBA" id="ARBA00023303"/>
    </source>
</evidence>
<feature type="transmembrane region" description="Helical" evidence="13">
    <location>
        <begin position="441"/>
        <end position="462"/>
    </location>
</feature>
<dbReference type="SMART" id="SM00225">
    <property type="entry name" value="BTB"/>
    <property type="match status" value="1"/>
</dbReference>
<comment type="subcellular location">
    <subcellularLocation>
        <location evidence="1">Membrane</location>
        <topology evidence="1">Multi-pass membrane protein</topology>
    </subcellularLocation>
</comment>
<evidence type="ECO:0000256" key="4">
    <source>
        <dbReference type="ARBA" id="ARBA00022692"/>
    </source>
</evidence>
<proteinExistence type="predicted"/>
<feature type="region of interest" description="Disordered" evidence="12">
    <location>
        <begin position="118"/>
        <end position="140"/>
    </location>
</feature>
<dbReference type="InterPro" id="IPR000210">
    <property type="entry name" value="BTB/POZ_dom"/>
</dbReference>
<evidence type="ECO:0000313" key="15">
    <source>
        <dbReference type="EMBL" id="KAK7486724.1"/>
    </source>
</evidence>
<evidence type="ECO:0000256" key="7">
    <source>
        <dbReference type="ARBA" id="ARBA00022958"/>
    </source>
</evidence>
<keyword evidence="16" id="KW-1185">Reference proteome</keyword>
<feature type="transmembrane region" description="Helical" evidence="13">
    <location>
        <begin position="283"/>
        <end position="303"/>
    </location>
</feature>
<comment type="caution">
    <text evidence="15">The sequence shown here is derived from an EMBL/GenBank/DDBJ whole genome shotgun (WGS) entry which is preliminary data.</text>
</comment>
<dbReference type="Gene3D" id="3.30.710.10">
    <property type="entry name" value="Potassium Channel Kv1.1, Chain A"/>
    <property type="match status" value="1"/>
</dbReference>
<keyword evidence="7" id="KW-0630">Potassium</keyword>
<feature type="transmembrane region" description="Helical" evidence="13">
    <location>
        <begin position="336"/>
        <end position="360"/>
    </location>
</feature>
<name>A0ABD0KHS6_9CAEN</name>
<dbReference type="Gene3D" id="1.10.287.70">
    <property type="match status" value="1"/>
</dbReference>
<keyword evidence="2" id="KW-0813">Transport</keyword>
<dbReference type="PANTHER" id="PTHR11537:SF155">
    <property type="entry name" value="POTASSIUM VOLTAGE-GATED CHANNEL SUBFAMILY A MEMBER 7"/>
    <property type="match status" value="1"/>
</dbReference>
<dbReference type="Gene3D" id="1.20.120.350">
    <property type="entry name" value="Voltage-gated potassium channels. Chain C"/>
    <property type="match status" value="1"/>
</dbReference>
<dbReference type="InterPro" id="IPR005821">
    <property type="entry name" value="Ion_trans_dom"/>
</dbReference>
<feature type="domain" description="BTB" evidence="14">
    <location>
        <begin position="155"/>
        <end position="255"/>
    </location>
</feature>
<feature type="compositionally biased region" description="Polar residues" evidence="12">
    <location>
        <begin position="120"/>
        <end position="134"/>
    </location>
</feature>
<keyword evidence="8 13" id="KW-1133">Transmembrane helix</keyword>
<dbReference type="Pfam" id="PF00520">
    <property type="entry name" value="Ion_trans"/>
    <property type="match status" value="1"/>
</dbReference>
<dbReference type="SUPFAM" id="SSF81324">
    <property type="entry name" value="Voltage-gated potassium channels"/>
    <property type="match status" value="1"/>
</dbReference>
<keyword evidence="10 13" id="KW-0472">Membrane</keyword>
<evidence type="ECO:0000256" key="10">
    <source>
        <dbReference type="ARBA" id="ARBA00023136"/>
    </source>
</evidence>
<keyword evidence="3" id="KW-0633">Potassium transport</keyword>
<dbReference type="GO" id="GO:0034702">
    <property type="term" value="C:monoatomic ion channel complex"/>
    <property type="evidence" value="ECO:0007669"/>
    <property type="project" value="UniProtKB-KW"/>
</dbReference>
<gene>
    <name evidence="15" type="ORF">BaRGS_00022008</name>
</gene>
<dbReference type="InterPro" id="IPR003968">
    <property type="entry name" value="K_chnl_volt-dep_Kv"/>
</dbReference>
<dbReference type="FunFam" id="1.20.120.350:FF:000074">
    <property type="entry name" value="SHaW family of potassium channels"/>
    <property type="match status" value="1"/>
</dbReference>
<dbReference type="GO" id="GO:0005267">
    <property type="term" value="F:potassium channel activity"/>
    <property type="evidence" value="ECO:0007669"/>
    <property type="project" value="UniProtKB-KW"/>
</dbReference>
<feature type="compositionally biased region" description="Basic residues" evidence="12">
    <location>
        <begin position="87"/>
        <end position="100"/>
    </location>
</feature>
<dbReference type="AlphaFoldDB" id="A0ABD0KHS6"/>
<dbReference type="Proteomes" id="UP001519460">
    <property type="component" value="Unassembled WGS sequence"/>
</dbReference>
<keyword evidence="11" id="KW-0407">Ion channel</keyword>
<dbReference type="PRINTS" id="PR00169">
    <property type="entry name" value="KCHANNEL"/>
</dbReference>
<evidence type="ECO:0000313" key="16">
    <source>
        <dbReference type="Proteomes" id="UP001519460"/>
    </source>
</evidence>
<protein>
    <recommendedName>
        <fullName evidence="14">BTB domain-containing protein</fullName>
    </recommendedName>
</protein>
<keyword evidence="6" id="KW-0851">Voltage-gated channel</keyword>
<sequence length="539" mass="60358">MNFMTQMYDQNTMGYTQPVNFHLRPDHFQTESLSPEPKRRHTLIGGGLGEENGSGMGRRGSHLRPNSMYAVNIEMNNLTEANSTSRLSHHSLHSKAHSAHRQSAVHDEALEQLLPEGEAQSPQTTPGGNPTSEYLTPPCEESLSSDHDCVLEGCQRVIINVSGLRFETQLRTLDRLPNTLLGNPEKRRNYWDESRQEFFFDRHRPTFQAVLYYYQSGGRLKRPLEVPMDIFLAELHFYELGGSAIDSFKQNEGYIVEKPPLQGPQNRTLKKIWTMVEYPESSIMAKVFAVLSVTFILISVVTFCVETLPDLQGSDCKNVTFVDDEGNDVSKLVPNLIAPLFLTETCCIAWFVLELALRFISSPSKILFLRAAINWIDLVAIAPYFVFLSINLATGSCNGGHQGSVLSVLRVLRVVRILKLSKHSEGLKILGMTLKTSIRELSMFVLFLGIATVIFAGAIFYAELDHPESQFSSIPDAFWWAIVSMTTVGYGDYVPMGFIGKILGGFTVLSGVLAIALPVPVIVANFNNYYRHYTGRGFR</sequence>
<evidence type="ECO:0000256" key="8">
    <source>
        <dbReference type="ARBA" id="ARBA00022989"/>
    </source>
</evidence>
<evidence type="ECO:0000256" key="9">
    <source>
        <dbReference type="ARBA" id="ARBA00023065"/>
    </source>
</evidence>
<feature type="transmembrane region" description="Helical" evidence="13">
    <location>
        <begin position="502"/>
        <end position="523"/>
    </location>
</feature>
<dbReference type="FunFam" id="3.30.710.10:FF:000214">
    <property type="entry name" value="Potassium voltage-gated channel protein shk-1"/>
    <property type="match status" value="1"/>
</dbReference>
<evidence type="ECO:0000256" key="1">
    <source>
        <dbReference type="ARBA" id="ARBA00004141"/>
    </source>
</evidence>
<dbReference type="SUPFAM" id="SSF54695">
    <property type="entry name" value="POZ domain"/>
    <property type="match status" value="1"/>
</dbReference>
<evidence type="ECO:0000256" key="6">
    <source>
        <dbReference type="ARBA" id="ARBA00022882"/>
    </source>
</evidence>
<keyword evidence="5" id="KW-0631">Potassium channel</keyword>
<dbReference type="FunFam" id="1.10.287.70:FF:000002">
    <property type="entry name" value="Potassium voltage-gated channel subfamily a member"/>
    <property type="match status" value="1"/>
</dbReference>
<dbReference type="PRINTS" id="PR01491">
    <property type="entry name" value="KVCHANNEL"/>
</dbReference>
<evidence type="ECO:0000256" key="13">
    <source>
        <dbReference type="SAM" id="Phobius"/>
    </source>
</evidence>
<accession>A0ABD0KHS6</accession>
<feature type="transmembrane region" description="Helical" evidence="13">
    <location>
        <begin position="367"/>
        <end position="390"/>
    </location>
</feature>
<evidence type="ECO:0000256" key="5">
    <source>
        <dbReference type="ARBA" id="ARBA00022826"/>
    </source>
</evidence>
<dbReference type="InterPro" id="IPR003972">
    <property type="entry name" value="K_chnl_volt-dep_Kv1"/>
</dbReference>
<evidence type="ECO:0000256" key="12">
    <source>
        <dbReference type="SAM" id="MobiDB-lite"/>
    </source>
</evidence>
<keyword evidence="9" id="KW-0406">Ion transport</keyword>
<evidence type="ECO:0000259" key="14">
    <source>
        <dbReference type="SMART" id="SM00225"/>
    </source>
</evidence>
<dbReference type="InterPro" id="IPR028325">
    <property type="entry name" value="VG_K_chnl"/>
</dbReference>
<feature type="region of interest" description="Disordered" evidence="12">
    <location>
        <begin position="82"/>
        <end position="104"/>
    </location>
</feature>
<dbReference type="InterPro" id="IPR027359">
    <property type="entry name" value="Volt_channel_dom_sf"/>
</dbReference>